<evidence type="ECO:0000256" key="5">
    <source>
        <dbReference type="PROSITE-ProRule" id="PRU00309"/>
    </source>
</evidence>
<dbReference type="SUPFAM" id="SSF57716">
    <property type="entry name" value="Glucocorticoid receptor-like (DNA-binding domain)"/>
    <property type="match status" value="1"/>
</dbReference>
<organism evidence="7 10">
    <name type="scientific">Sitophilus oryzae</name>
    <name type="common">Rice weevil</name>
    <name type="synonym">Curculio oryzae</name>
    <dbReference type="NCBI Taxonomy" id="7048"/>
    <lineage>
        <taxon>Eukaryota</taxon>
        <taxon>Metazoa</taxon>
        <taxon>Ecdysozoa</taxon>
        <taxon>Arthropoda</taxon>
        <taxon>Hexapoda</taxon>
        <taxon>Insecta</taxon>
        <taxon>Pterygota</taxon>
        <taxon>Neoptera</taxon>
        <taxon>Endopterygota</taxon>
        <taxon>Coleoptera</taxon>
        <taxon>Polyphaga</taxon>
        <taxon>Cucujiformia</taxon>
        <taxon>Curculionidae</taxon>
        <taxon>Dryophthorinae</taxon>
        <taxon>Sitophilus</taxon>
    </lineage>
</organism>
<evidence type="ECO:0000313" key="9">
    <source>
        <dbReference type="RefSeq" id="XP_030764533.1"/>
    </source>
</evidence>
<name>A0A6J2YMT7_SITOR</name>
<keyword evidence="1" id="KW-0479">Metal-binding</keyword>
<dbReference type="InterPro" id="IPR006612">
    <property type="entry name" value="THAP_Znf"/>
</dbReference>
<feature type="domain" description="THAP-type" evidence="6">
    <location>
        <begin position="1"/>
        <end position="87"/>
    </location>
</feature>
<dbReference type="PANTHER" id="PTHR46600:SF11">
    <property type="entry name" value="THAP DOMAIN-CONTAINING PROTEIN 10"/>
    <property type="match status" value="1"/>
</dbReference>
<dbReference type="RefSeq" id="XP_030764532.1">
    <property type="nucleotide sequence ID" value="XM_030908672.1"/>
</dbReference>
<dbReference type="InterPro" id="IPR038441">
    <property type="entry name" value="THAP_Znf_sf"/>
</dbReference>
<dbReference type="GO" id="GO:0008270">
    <property type="term" value="F:zinc ion binding"/>
    <property type="evidence" value="ECO:0007669"/>
    <property type="project" value="UniProtKB-KW"/>
</dbReference>
<dbReference type="OrthoDB" id="6778567at2759"/>
<dbReference type="RefSeq" id="XP_030764533.1">
    <property type="nucleotide sequence ID" value="XM_030908673.1"/>
</dbReference>
<evidence type="ECO:0000256" key="3">
    <source>
        <dbReference type="ARBA" id="ARBA00022833"/>
    </source>
</evidence>
<dbReference type="GO" id="GO:0043565">
    <property type="term" value="F:sequence-specific DNA binding"/>
    <property type="evidence" value="ECO:0007669"/>
    <property type="project" value="InterPro"/>
</dbReference>
<dbReference type="Proteomes" id="UP000504635">
    <property type="component" value="Unplaced"/>
</dbReference>
<dbReference type="SMART" id="SM00980">
    <property type="entry name" value="THAP"/>
    <property type="match status" value="1"/>
</dbReference>
<evidence type="ECO:0000313" key="10">
    <source>
        <dbReference type="RefSeq" id="XP_030764534.1"/>
    </source>
</evidence>
<gene>
    <name evidence="8 9 10" type="primary">LOC115888820</name>
</gene>
<evidence type="ECO:0000256" key="4">
    <source>
        <dbReference type="ARBA" id="ARBA00023125"/>
    </source>
</evidence>
<keyword evidence="4 5" id="KW-0238">DNA-binding</keyword>
<keyword evidence="3" id="KW-0862">Zinc</keyword>
<dbReference type="PANTHER" id="PTHR46600">
    <property type="entry name" value="THAP DOMAIN-CONTAINING"/>
    <property type="match status" value="1"/>
</dbReference>
<dbReference type="InterPro" id="IPR026516">
    <property type="entry name" value="THAP1/10"/>
</dbReference>
<proteinExistence type="predicted"/>
<accession>A0A6J2YMT7</accession>
<protein>
    <submittedName>
        <fullName evidence="8 9">Uncharacterized protein LOC115888820 isoform X1</fullName>
    </submittedName>
</protein>
<dbReference type="GeneID" id="115888820"/>
<evidence type="ECO:0000313" key="8">
    <source>
        <dbReference type="RefSeq" id="XP_030764532.1"/>
    </source>
</evidence>
<evidence type="ECO:0000313" key="7">
    <source>
        <dbReference type="Proteomes" id="UP000504635"/>
    </source>
</evidence>
<sequence length="275" mass="31252">MVFSCCVPLCNNTGKTVKMHIFPTDYNMYQTWISLIKNPKLTERDFLSVRKNFRICDVHFGESSKLTLEQGTVRNSNLKYGVVPSLYLPDDCKKLFTKSANSTKMKDPLNNDGADQQLSTSTDEYTNHQEIPDTATGETRTVLDPITDPIGPLTKPRVTCSKQNPIAADEQQHAIEQLLISQSEPPNLNEIFKQEILEVEFENVEPPRKKVRRTKSQANEEACLLNLDAESTASIAESLKEFTETYKRNSTASLKLKYYELFQTFDGFETFLDSV</sequence>
<dbReference type="KEGG" id="soy:115888820"/>
<evidence type="ECO:0000259" key="6">
    <source>
        <dbReference type="PROSITE" id="PS50950"/>
    </source>
</evidence>
<evidence type="ECO:0000256" key="1">
    <source>
        <dbReference type="ARBA" id="ARBA00022723"/>
    </source>
</evidence>
<evidence type="ECO:0000256" key="2">
    <source>
        <dbReference type="ARBA" id="ARBA00022771"/>
    </source>
</evidence>
<reference evidence="8 9" key="1">
    <citation type="submission" date="2025-04" db="UniProtKB">
        <authorList>
            <consortium name="RefSeq"/>
        </authorList>
    </citation>
    <scope>IDENTIFICATION</scope>
    <source>
        <tissue evidence="8 9">Gonads</tissue>
    </source>
</reference>
<keyword evidence="7" id="KW-1185">Reference proteome</keyword>
<dbReference type="AlphaFoldDB" id="A0A6J2YMT7"/>
<dbReference type="RefSeq" id="XP_030764534.1">
    <property type="nucleotide sequence ID" value="XM_030908674.1"/>
</dbReference>
<dbReference type="Gene3D" id="6.20.210.20">
    <property type="entry name" value="THAP domain"/>
    <property type="match status" value="1"/>
</dbReference>
<keyword evidence="2 5" id="KW-0863">Zinc-finger</keyword>
<dbReference type="PROSITE" id="PS50950">
    <property type="entry name" value="ZF_THAP"/>
    <property type="match status" value="1"/>
</dbReference>
<dbReference type="Pfam" id="PF05485">
    <property type="entry name" value="THAP"/>
    <property type="match status" value="1"/>
</dbReference>